<comment type="caution">
    <text evidence="2">The sequence shown here is derived from an EMBL/GenBank/DDBJ whole genome shotgun (WGS) entry which is preliminary data.</text>
</comment>
<gene>
    <name evidence="2" type="ORF">Slati_3086300</name>
</gene>
<dbReference type="EMBL" id="JACGWN010000011">
    <property type="protein sequence ID" value="KAL0420634.1"/>
    <property type="molecule type" value="Genomic_DNA"/>
</dbReference>
<reference evidence="2" key="2">
    <citation type="journal article" date="2024" name="Plant">
        <title>Genomic evolution and insights into agronomic trait innovations of Sesamum species.</title>
        <authorList>
            <person name="Miao H."/>
            <person name="Wang L."/>
            <person name="Qu L."/>
            <person name="Liu H."/>
            <person name="Sun Y."/>
            <person name="Le M."/>
            <person name="Wang Q."/>
            <person name="Wei S."/>
            <person name="Zheng Y."/>
            <person name="Lin W."/>
            <person name="Duan Y."/>
            <person name="Cao H."/>
            <person name="Xiong S."/>
            <person name="Wang X."/>
            <person name="Wei L."/>
            <person name="Li C."/>
            <person name="Ma Q."/>
            <person name="Ju M."/>
            <person name="Zhao R."/>
            <person name="Li G."/>
            <person name="Mu C."/>
            <person name="Tian Q."/>
            <person name="Mei H."/>
            <person name="Zhang T."/>
            <person name="Gao T."/>
            <person name="Zhang H."/>
        </authorList>
    </citation>
    <scope>NUCLEOTIDE SEQUENCE</scope>
    <source>
        <strain evidence="2">KEN1</strain>
    </source>
</reference>
<name>A0AAW2UU25_9LAMI</name>
<evidence type="ECO:0000313" key="2">
    <source>
        <dbReference type="EMBL" id="KAL0420634.1"/>
    </source>
</evidence>
<evidence type="ECO:0000256" key="1">
    <source>
        <dbReference type="SAM" id="MobiDB-lite"/>
    </source>
</evidence>
<feature type="region of interest" description="Disordered" evidence="1">
    <location>
        <begin position="1"/>
        <end position="39"/>
    </location>
</feature>
<protein>
    <submittedName>
        <fullName evidence="2">Uncharacterized protein</fullName>
    </submittedName>
</protein>
<proteinExistence type="predicted"/>
<dbReference type="AlphaFoldDB" id="A0AAW2UU25"/>
<sequence>MEEKTQRLKRENAQLREAKKEAATQRAQMGKERLSKVSAEHKKALRQAVEKAVADYPNSRRGRIF</sequence>
<accession>A0AAW2UU25</accession>
<organism evidence="2">
    <name type="scientific">Sesamum latifolium</name>
    <dbReference type="NCBI Taxonomy" id="2727402"/>
    <lineage>
        <taxon>Eukaryota</taxon>
        <taxon>Viridiplantae</taxon>
        <taxon>Streptophyta</taxon>
        <taxon>Embryophyta</taxon>
        <taxon>Tracheophyta</taxon>
        <taxon>Spermatophyta</taxon>
        <taxon>Magnoliopsida</taxon>
        <taxon>eudicotyledons</taxon>
        <taxon>Gunneridae</taxon>
        <taxon>Pentapetalae</taxon>
        <taxon>asterids</taxon>
        <taxon>lamiids</taxon>
        <taxon>Lamiales</taxon>
        <taxon>Pedaliaceae</taxon>
        <taxon>Sesamum</taxon>
    </lineage>
</organism>
<reference evidence="2" key="1">
    <citation type="submission" date="2020-06" db="EMBL/GenBank/DDBJ databases">
        <authorList>
            <person name="Li T."/>
            <person name="Hu X."/>
            <person name="Zhang T."/>
            <person name="Song X."/>
            <person name="Zhang H."/>
            <person name="Dai N."/>
            <person name="Sheng W."/>
            <person name="Hou X."/>
            <person name="Wei L."/>
        </authorList>
    </citation>
    <scope>NUCLEOTIDE SEQUENCE</scope>
    <source>
        <strain evidence="2">KEN1</strain>
        <tissue evidence="2">Leaf</tissue>
    </source>
</reference>